<accession>A0A1A7NS42</accession>
<name>A0A1A7NS42_9PAST</name>
<reference evidence="2 3" key="1">
    <citation type="submission" date="2014-11" db="EMBL/GenBank/DDBJ databases">
        <title>Pan-genome of Gallibacterium spp.</title>
        <authorList>
            <person name="Kudirkiene E."/>
            <person name="Bojesen A.M."/>
        </authorList>
    </citation>
    <scope>NUCLEOTIDE SEQUENCE [LARGE SCALE GENOMIC DNA]</scope>
    <source>
        <strain evidence="2 3">F151</strain>
    </source>
</reference>
<keyword evidence="3" id="KW-1185">Reference proteome</keyword>
<feature type="transmembrane region" description="Helical" evidence="1">
    <location>
        <begin position="60"/>
        <end position="80"/>
    </location>
</feature>
<dbReference type="EMBL" id="JTJM01000019">
    <property type="protein sequence ID" value="OBW92458.1"/>
    <property type="molecule type" value="Genomic_DNA"/>
</dbReference>
<dbReference type="Proteomes" id="UP000243558">
    <property type="component" value="Unassembled WGS sequence"/>
</dbReference>
<keyword evidence="1" id="KW-0472">Membrane</keyword>
<dbReference type="Pfam" id="PF14256">
    <property type="entry name" value="YwiC"/>
    <property type="match status" value="1"/>
</dbReference>
<dbReference type="PATRIC" id="fig|505345.7.peg.1016"/>
<dbReference type="OrthoDB" id="2380563at2"/>
<dbReference type="InterPro" id="IPR025576">
    <property type="entry name" value="YwiC"/>
</dbReference>
<feature type="transmembrane region" description="Helical" evidence="1">
    <location>
        <begin position="116"/>
        <end position="133"/>
    </location>
</feature>
<organism evidence="2 3">
    <name type="scientific">Gallibacterium genomosp. 3</name>
    <dbReference type="NCBI Taxonomy" id="505345"/>
    <lineage>
        <taxon>Bacteria</taxon>
        <taxon>Pseudomonadati</taxon>
        <taxon>Pseudomonadota</taxon>
        <taxon>Gammaproteobacteria</taxon>
        <taxon>Pasteurellales</taxon>
        <taxon>Pasteurellaceae</taxon>
        <taxon>Gallibacterium</taxon>
    </lineage>
</organism>
<feature type="transmembrane region" description="Helical" evidence="1">
    <location>
        <begin position="36"/>
        <end position="53"/>
    </location>
</feature>
<comment type="caution">
    <text evidence="2">The sequence shown here is derived from an EMBL/GenBank/DDBJ whole genome shotgun (WGS) entry which is preliminary data.</text>
</comment>
<proteinExistence type="predicted"/>
<keyword evidence="1" id="KW-0812">Transmembrane</keyword>
<protein>
    <submittedName>
        <fullName evidence="2">Membrane protein</fullName>
    </submittedName>
</protein>
<dbReference type="AlphaFoldDB" id="A0A1A7NS42"/>
<evidence type="ECO:0000313" key="2">
    <source>
        <dbReference type="EMBL" id="OBW92458.1"/>
    </source>
</evidence>
<feature type="transmembrane region" description="Helical" evidence="1">
    <location>
        <begin position="220"/>
        <end position="239"/>
    </location>
</feature>
<feature type="transmembrane region" description="Helical" evidence="1">
    <location>
        <begin position="86"/>
        <end position="104"/>
    </location>
</feature>
<sequence length="240" mass="27511">MKLLISNQHGAIVMALLPFCYGVLLTTPIGLHICLLVAWFALYLMTYPFLALFKGRNMSLYWRWTFIYGGISLVFALPAIWYNPQILYFVVAMLPLVLVNIYYTKTKNERALLNDVAAIIIFAIAGMAAYYFPSQQWDFHLIEIALYPSLFFLGTTLYVKSVMRERKNPIYYYVSCGFHVACAVLPLLLINWLLSLAFVIPLLRAILLPKRKLSVKQTGLVEFAISFYFLVMIYLATGIN</sequence>
<evidence type="ECO:0000256" key="1">
    <source>
        <dbReference type="SAM" id="Phobius"/>
    </source>
</evidence>
<keyword evidence="1" id="KW-1133">Transmembrane helix</keyword>
<feature type="transmembrane region" description="Helical" evidence="1">
    <location>
        <begin position="139"/>
        <end position="159"/>
    </location>
</feature>
<feature type="transmembrane region" description="Helical" evidence="1">
    <location>
        <begin position="171"/>
        <end position="200"/>
    </location>
</feature>
<dbReference type="RefSeq" id="WP_065239176.1">
    <property type="nucleotide sequence ID" value="NZ_JTJM01000019.1"/>
</dbReference>
<evidence type="ECO:0000313" key="3">
    <source>
        <dbReference type="Proteomes" id="UP000243558"/>
    </source>
</evidence>
<feature type="transmembrane region" description="Helical" evidence="1">
    <location>
        <begin position="12"/>
        <end position="30"/>
    </location>
</feature>
<gene>
    <name evidence="2" type="ORF">QV01_05120</name>
</gene>